<accession>A0A7K1KK09</accession>
<dbReference type="AlphaFoldDB" id="A0A7K1KK09"/>
<dbReference type="PROSITE" id="PS51379">
    <property type="entry name" value="4FE4S_FER_2"/>
    <property type="match status" value="2"/>
</dbReference>
<evidence type="ECO:0000256" key="5">
    <source>
        <dbReference type="RuleBase" id="RU366068"/>
    </source>
</evidence>
<feature type="domain" description="4Fe-4S ferredoxin-type" evidence="6">
    <location>
        <begin position="538"/>
        <end position="570"/>
    </location>
</feature>
<keyword evidence="5" id="KW-0479">Metal-binding</keyword>
<evidence type="ECO:0000256" key="3">
    <source>
        <dbReference type="ARBA" id="ARBA00022827"/>
    </source>
</evidence>
<dbReference type="Gene3D" id="3.50.50.60">
    <property type="entry name" value="FAD/NAD(P)-binding domain"/>
    <property type="match status" value="1"/>
</dbReference>
<dbReference type="RefSeq" id="WP_155932006.1">
    <property type="nucleotide sequence ID" value="NZ_WODC01000001.1"/>
</dbReference>
<keyword evidence="5" id="KW-0411">Iron-sulfur</keyword>
<keyword evidence="5" id="KW-0249">Electron transport</keyword>
<dbReference type="GO" id="GO:0051539">
    <property type="term" value="F:4 iron, 4 sulfur cluster binding"/>
    <property type="evidence" value="ECO:0007669"/>
    <property type="project" value="UniProtKB-UniRule"/>
</dbReference>
<gene>
    <name evidence="7" type="ORF">GKC30_02060</name>
</gene>
<keyword evidence="8" id="KW-1185">Reference proteome</keyword>
<evidence type="ECO:0000256" key="2">
    <source>
        <dbReference type="ARBA" id="ARBA00022630"/>
    </source>
</evidence>
<comment type="cofactor">
    <cofactor evidence="1 5">
        <name>FAD</name>
        <dbReference type="ChEBI" id="CHEBI:57692"/>
    </cofactor>
</comment>
<sequence length="618" mass="66651">MSDSPDTPEIPRAEMEADIVCVGFGPAAGGFLTTLTRGLMNEDGTPAVESAAMPGMPPQVICYERADDIGFGVSGVVTKGRAIRASFPDIDLTQIPMAHEVVEEKVVYLGDPVGASRRPTAFRLADKALSRWMEDEAFELPYVPPFLKKHPGMIFSIGQFNQWVGANLMGTGLAQIWPGSPVAAPLVEGRAVRGVRMVDQGVGKDGALTPGSMPGMDMKAALTVVADGPVGPVGRHLDRELGLPEGNHQREWAIGMKCVVDLPEGCDWQPGTVLHTIGYPEPEIFGFLYVYPGNVASLGIFVPSWFDNPVRTAYRYMQHWMLHPYLWKRLQGGALRSWGAKSLQESGRRGEPVLCGDGFARIGEGSGSTNVLTGSGVDEAWATGVMLGEAVLELMKAGKPFTRENLEASYVSRRRASWVEAEARVAEKSRDGFVSSVVKGFIGMGLSGLTGGLLNMPGAPRKPQDRIPTIEDYYEGYIAHGEIGEIRAECARQGKSLHDALMDRVGWPQIPLDGTLLVSHQDALLLGGKVQAAPGYADHVRFADPYTCEACRERVCIEACSGQAISVNPEGGVPLFDREKCVHCGACIWNCSKSDPKDKERTNVRFLAGSGGLHSVEN</sequence>
<keyword evidence="5" id="KW-0813">Transport</keyword>
<dbReference type="CDD" id="cd04410">
    <property type="entry name" value="DMSOR_beta-like"/>
    <property type="match status" value="1"/>
</dbReference>
<evidence type="ECO:0000256" key="1">
    <source>
        <dbReference type="ARBA" id="ARBA00001974"/>
    </source>
</evidence>
<reference evidence="7 8" key="1">
    <citation type="submission" date="2019-11" db="EMBL/GenBank/DDBJ databases">
        <title>Pseudodesulfovibrio alkaliphilus, sp. nov., an alkaliphilic sulfate-reducing bacteria from mud volcano of Taman peninsula, Russia.</title>
        <authorList>
            <person name="Frolova A."/>
            <person name="Merkel A.Y."/>
            <person name="Slobodkin A.I."/>
        </authorList>
    </citation>
    <scope>NUCLEOTIDE SEQUENCE [LARGE SCALE GENOMIC DNA]</scope>
    <source>
        <strain evidence="7 8">F-1</strain>
    </source>
</reference>
<organism evidence="7 8">
    <name type="scientific">Pseudodesulfovibrio alkaliphilus</name>
    <dbReference type="NCBI Taxonomy" id="2661613"/>
    <lineage>
        <taxon>Bacteria</taxon>
        <taxon>Pseudomonadati</taxon>
        <taxon>Thermodesulfobacteriota</taxon>
        <taxon>Desulfovibrionia</taxon>
        <taxon>Desulfovibrionales</taxon>
        <taxon>Desulfovibrionaceae</taxon>
    </lineage>
</organism>
<keyword evidence="4 5" id="KW-0560">Oxidoreductase</keyword>
<dbReference type="Proteomes" id="UP000461162">
    <property type="component" value="Unassembled WGS sequence"/>
</dbReference>
<dbReference type="SUPFAM" id="SSF54862">
    <property type="entry name" value="4Fe-4S ferredoxins"/>
    <property type="match status" value="1"/>
</dbReference>
<keyword evidence="5" id="KW-0830">Ubiquinone</keyword>
<evidence type="ECO:0000259" key="6">
    <source>
        <dbReference type="PROSITE" id="PS51379"/>
    </source>
</evidence>
<dbReference type="InterPro" id="IPR049398">
    <property type="entry name" value="ETF-QO/FixC_UQ-bd"/>
</dbReference>
<protein>
    <recommendedName>
        <fullName evidence="5">Electron transfer flavoprotein-ubiquinone oxidoreductase</fullName>
        <shortName evidence="5">ETF-QO</shortName>
        <ecNumber evidence="5">1.5.5.1</ecNumber>
    </recommendedName>
</protein>
<dbReference type="SUPFAM" id="SSF54373">
    <property type="entry name" value="FAD-linked reductases, C-terminal domain"/>
    <property type="match status" value="1"/>
</dbReference>
<dbReference type="PANTHER" id="PTHR10617">
    <property type="entry name" value="ELECTRON TRANSFER FLAVOPROTEIN-UBIQUINONE OXIDOREDUCTASE"/>
    <property type="match status" value="1"/>
</dbReference>
<evidence type="ECO:0000256" key="4">
    <source>
        <dbReference type="ARBA" id="ARBA00023002"/>
    </source>
</evidence>
<dbReference type="SUPFAM" id="SSF51905">
    <property type="entry name" value="FAD/NAD(P)-binding domain"/>
    <property type="match status" value="1"/>
</dbReference>
<evidence type="ECO:0000313" key="7">
    <source>
        <dbReference type="EMBL" id="MUM76414.1"/>
    </source>
</evidence>
<comment type="catalytic activity">
    <reaction evidence="5">
        <text>a ubiquinone + reduced [electron-transfer flavoprotein] = a ubiquinol + oxidized [electron-transfer flavoprotein] + H(+)</text>
        <dbReference type="Rhea" id="RHEA:24052"/>
        <dbReference type="Rhea" id="RHEA-COMP:9565"/>
        <dbReference type="Rhea" id="RHEA-COMP:9566"/>
        <dbReference type="Rhea" id="RHEA-COMP:10685"/>
        <dbReference type="Rhea" id="RHEA-COMP:10686"/>
        <dbReference type="ChEBI" id="CHEBI:15378"/>
        <dbReference type="ChEBI" id="CHEBI:16389"/>
        <dbReference type="ChEBI" id="CHEBI:17976"/>
        <dbReference type="ChEBI" id="CHEBI:57692"/>
        <dbReference type="ChEBI" id="CHEBI:58307"/>
        <dbReference type="EC" id="1.5.5.1"/>
    </reaction>
</comment>
<comment type="function">
    <text evidence="5">Accepts electrons from ETF and reduces ubiquinone.</text>
</comment>
<dbReference type="Gene3D" id="3.30.9.90">
    <property type="match status" value="1"/>
</dbReference>
<comment type="cofactor">
    <cofactor evidence="5">
        <name>[4Fe-4S] cluster</name>
        <dbReference type="ChEBI" id="CHEBI:49883"/>
    </cofactor>
    <text evidence="5">Binds 1 [4Fe-4S] cluster.</text>
</comment>
<proteinExistence type="predicted"/>
<feature type="domain" description="4Fe-4S ferredoxin-type" evidence="6">
    <location>
        <begin position="572"/>
        <end position="601"/>
    </location>
</feature>
<evidence type="ECO:0000313" key="8">
    <source>
        <dbReference type="Proteomes" id="UP000461162"/>
    </source>
</evidence>
<dbReference type="EMBL" id="WODC01000001">
    <property type="protein sequence ID" value="MUM76414.1"/>
    <property type="molecule type" value="Genomic_DNA"/>
</dbReference>
<comment type="caution">
    <text evidence="7">The sequence shown here is derived from an EMBL/GenBank/DDBJ whole genome shotgun (WGS) entry which is preliminary data.</text>
</comment>
<dbReference type="GO" id="GO:0046872">
    <property type="term" value="F:metal ion binding"/>
    <property type="evidence" value="ECO:0007669"/>
    <property type="project" value="UniProtKB-KW"/>
</dbReference>
<keyword evidence="3 5" id="KW-0274">FAD</keyword>
<dbReference type="PANTHER" id="PTHR10617:SF107">
    <property type="entry name" value="ELECTRON TRANSFER FLAVOPROTEIN-UBIQUINONE OXIDOREDUCTASE, MITOCHONDRIAL"/>
    <property type="match status" value="1"/>
</dbReference>
<dbReference type="EC" id="1.5.5.1" evidence="5"/>
<dbReference type="InterPro" id="IPR017896">
    <property type="entry name" value="4Fe4S_Fe-S-bd"/>
</dbReference>
<name>A0A7K1KK09_9BACT</name>
<dbReference type="InterPro" id="IPR036188">
    <property type="entry name" value="FAD/NAD-bd_sf"/>
</dbReference>
<keyword evidence="2 5" id="KW-0285">Flavoprotein</keyword>
<dbReference type="InterPro" id="IPR040156">
    <property type="entry name" value="ETF-QO"/>
</dbReference>
<keyword evidence="5" id="KW-0408">Iron</keyword>
<dbReference type="Pfam" id="PF21162">
    <property type="entry name" value="ETFQO_UQ-bd"/>
    <property type="match status" value="1"/>
</dbReference>
<dbReference type="GO" id="GO:0004174">
    <property type="term" value="F:electron-transferring-flavoprotein dehydrogenase activity"/>
    <property type="evidence" value="ECO:0007669"/>
    <property type="project" value="UniProtKB-UniRule"/>
</dbReference>
<dbReference type="Gene3D" id="3.30.70.20">
    <property type="match status" value="1"/>
</dbReference>